<reference evidence="2" key="2">
    <citation type="submission" date="2015-01" db="EMBL/GenBank/DDBJ databases">
        <title>Evolutionary Origins and Diversification of the Mycorrhizal Mutualists.</title>
        <authorList>
            <consortium name="DOE Joint Genome Institute"/>
            <consortium name="Mycorrhizal Genomics Consortium"/>
            <person name="Kohler A."/>
            <person name="Kuo A."/>
            <person name="Nagy L.G."/>
            <person name="Floudas D."/>
            <person name="Copeland A."/>
            <person name="Barry K.W."/>
            <person name="Cichocki N."/>
            <person name="Veneault-Fourrey C."/>
            <person name="LaButti K."/>
            <person name="Lindquist E.A."/>
            <person name="Lipzen A."/>
            <person name="Lundell T."/>
            <person name="Morin E."/>
            <person name="Murat C."/>
            <person name="Riley R."/>
            <person name="Ohm R."/>
            <person name="Sun H."/>
            <person name="Tunlid A."/>
            <person name="Henrissat B."/>
            <person name="Grigoriev I.V."/>
            <person name="Hibbett D.S."/>
            <person name="Martin F."/>
        </authorList>
    </citation>
    <scope>NUCLEOTIDE SEQUENCE [LARGE SCALE GENOMIC DNA]</scope>
    <source>
        <strain evidence="2">LaAM-08-1</strain>
    </source>
</reference>
<dbReference type="EMBL" id="KN839206">
    <property type="protein sequence ID" value="KIJ90365.1"/>
    <property type="molecule type" value="Genomic_DNA"/>
</dbReference>
<accession>A0A0C9WLK2</accession>
<protein>
    <submittedName>
        <fullName evidence="1">Uncharacterized protein</fullName>
    </submittedName>
</protein>
<gene>
    <name evidence="1" type="ORF">K443DRAFT_15298</name>
</gene>
<dbReference type="HOGENOM" id="CLU_165628_0_0_1"/>
<reference evidence="1 2" key="1">
    <citation type="submission" date="2014-04" db="EMBL/GenBank/DDBJ databases">
        <authorList>
            <consortium name="DOE Joint Genome Institute"/>
            <person name="Kuo A."/>
            <person name="Kohler A."/>
            <person name="Nagy L.G."/>
            <person name="Floudas D."/>
            <person name="Copeland A."/>
            <person name="Barry K.W."/>
            <person name="Cichocki N."/>
            <person name="Veneault-Fourrey C."/>
            <person name="LaButti K."/>
            <person name="Lindquist E.A."/>
            <person name="Lipzen A."/>
            <person name="Lundell T."/>
            <person name="Morin E."/>
            <person name="Murat C."/>
            <person name="Sun H."/>
            <person name="Tunlid A."/>
            <person name="Henrissat B."/>
            <person name="Grigoriev I.V."/>
            <person name="Hibbett D.S."/>
            <person name="Martin F."/>
            <person name="Nordberg H.P."/>
            <person name="Cantor M.N."/>
            <person name="Hua S.X."/>
        </authorList>
    </citation>
    <scope>NUCLEOTIDE SEQUENCE [LARGE SCALE GENOMIC DNA]</scope>
    <source>
        <strain evidence="1 2">LaAM-08-1</strain>
    </source>
</reference>
<dbReference type="Proteomes" id="UP000054477">
    <property type="component" value="Unassembled WGS sequence"/>
</dbReference>
<proteinExistence type="predicted"/>
<evidence type="ECO:0000313" key="1">
    <source>
        <dbReference type="EMBL" id="KIJ90365.1"/>
    </source>
</evidence>
<name>A0A0C9WLK2_9AGAR</name>
<keyword evidence="2" id="KW-1185">Reference proteome</keyword>
<dbReference type="AlphaFoldDB" id="A0A0C9WLK2"/>
<sequence>MTTLHRRNVSIYIHVTIPGWVDFCLDIDYMYQRPPNGGTSTRQSFSSFHLLHHFALKPSSLKDDVSPFANHLHTSSIFFDRPKMPCTTLQLPEPFYFTMGFPGFDTTYRRPLNALSICGSR</sequence>
<evidence type="ECO:0000313" key="2">
    <source>
        <dbReference type="Proteomes" id="UP000054477"/>
    </source>
</evidence>
<organism evidence="1 2">
    <name type="scientific">Laccaria amethystina LaAM-08-1</name>
    <dbReference type="NCBI Taxonomy" id="1095629"/>
    <lineage>
        <taxon>Eukaryota</taxon>
        <taxon>Fungi</taxon>
        <taxon>Dikarya</taxon>
        <taxon>Basidiomycota</taxon>
        <taxon>Agaricomycotina</taxon>
        <taxon>Agaricomycetes</taxon>
        <taxon>Agaricomycetidae</taxon>
        <taxon>Agaricales</taxon>
        <taxon>Agaricineae</taxon>
        <taxon>Hydnangiaceae</taxon>
        <taxon>Laccaria</taxon>
    </lineage>
</organism>